<dbReference type="InterPro" id="IPR025857">
    <property type="entry name" value="MacB_PCD"/>
</dbReference>
<dbReference type="Pfam" id="PF02687">
    <property type="entry name" value="FtsX"/>
    <property type="match status" value="2"/>
</dbReference>
<keyword evidence="4 6" id="KW-1133">Transmembrane helix</keyword>
<keyword evidence="5 6" id="KW-0472">Membrane</keyword>
<dbReference type="InterPro" id="IPR003838">
    <property type="entry name" value="ABC3_permease_C"/>
</dbReference>
<dbReference type="InterPro" id="IPR050250">
    <property type="entry name" value="Macrolide_Exporter_MacB"/>
</dbReference>
<feature type="transmembrane region" description="Helical" evidence="6">
    <location>
        <begin position="21"/>
        <end position="41"/>
    </location>
</feature>
<feature type="domain" description="MacB-like periplasmic core" evidence="8">
    <location>
        <begin position="20"/>
        <end position="242"/>
    </location>
</feature>
<evidence type="ECO:0000313" key="9">
    <source>
        <dbReference type="EMBL" id="MBO9203708.1"/>
    </source>
</evidence>
<feature type="transmembrane region" description="Helical" evidence="6">
    <location>
        <begin position="723"/>
        <end position="742"/>
    </location>
</feature>
<feature type="domain" description="ABC3 transporter permease C-terminal" evidence="7">
    <location>
        <begin position="291"/>
        <end position="404"/>
    </location>
</feature>
<organism evidence="9 10">
    <name type="scientific">Niastella soli</name>
    <dbReference type="NCBI Taxonomy" id="2821487"/>
    <lineage>
        <taxon>Bacteria</taxon>
        <taxon>Pseudomonadati</taxon>
        <taxon>Bacteroidota</taxon>
        <taxon>Chitinophagia</taxon>
        <taxon>Chitinophagales</taxon>
        <taxon>Chitinophagaceae</taxon>
        <taxon>Niastella</taxon>
    </lineage>
</organism>
<feature type="transmembrane region" description="Helical" evidence="6">
    <location>
        <begin position="671"/>
        <end position="695"/>
    </location>
</feature>
<accession>A0ABS3Z0M7</accession>
<name>A0ABS3Z0M7_9BACT</name>
<feature type="transmembrane region" description="Helical" evidence="6">
    <location>
        <begin position="754"/>
        <end position="777"/>
    </location>
</feature>
<feature type="transmembrane region" description="Helical" evidence="6">
    <location>
        <begin position="377"/>
        <end position="402"/>
    </location>
</feature>
<dbReference type="RefSeq" id="WP_209141756.1">
    <property type="nucleotide sequence ID" value="NZ_JAGHKO010000010.1"/>
</dbReference>
<evidence type="ECO:0000256" key="6">
    <source>
        <dbReference type="SAM" id="Phobius"/>
    </source>
</evidence>
<protein>
    <submittedName>
        <fullName evidence="9">ABC transporter permease</fullName>
    </submittedName>
</protein>
<evidence type="ECO:0000259" key="8">
    <source>
        <dbReference type="Pfam" id="PF12704"/>
    </source>
</evidence>
<keyword evidence="3 6" id="KW-0812">Transmembrane</keyword>
<gene>
    <name evidence="9" type="ORF">J7I42_25720</name>
</gene>
<evidence type="ECO:0000256" key="1">
    <source>
        <dbReference type="ARBA" id="ARBA00004651"/>
    </source>
</evidence>
<evidence type="ECO:0000256" key="3">
    <source>
        <dbReference type="ARBA" id="ARBA00022692"/>
    </source>
</evidence>
<evidence type="ECO:0000313" key="10">
    <source>
        <dbReference type="Proteomes" id="UP000677244"/>
    </source>
</evidence>
<keyword evidence="10" id="KW-1185">Reference proteome</keyword>
<dbReference type="Pfam" id="PF12704">
    <property type="entry name" value="MacB_PCD"/>
    <property type="match status" value="2"/>
</dbReference>
<feature type="transmembrane region" description="Helical" evidence="6">
    <location>
        <begin position="332"/>
        <end position="357"/>
    </location>
</feature>
<comment type="caution">
    <text evidence="9">The sequence shown here is derived from an EMBL/GenBank/DDBJ whole genome shotgun (WGS) entry which is preliminary data.</text>
</comment>
<comment type="subcellular location">
    <subcellularLocation>
        <location evidence="1">Cell membrane</location>
        <topology evidence="1">Multi-pass membrane protein</topology>
    </subcellularLocation>
</comment>
<dbReference type="Proteomes" id="UP000677244">
    <property type="component" value="Unassembled WGS sequence"/>
</dbReference>
<evidence type="ECO:0000256" key="2">
    <source>
        <dbReference type="ARBA" id="ARBA00022475"/>
    </source>
</evidence>
<dbReference type="PANTHER" id="PTHR30572:SF18">
    <property type="entry name" value="ABC-TYPE MACROLIDE FAMILY EXPORT SYSTEM PERMEASE COMPONENT 2"/>
    <property type="match status" value="1"/>
</dbReference>
<dbReference type="EMBL" id="JAGHKO010000010">
    <property type="protein sequence ID" value="MBO9203708.1"/>
    <property type="molecule type" value="Genomic_DNA"/>
</dbReference>
<evidence type="ECO:0000256" key="4">
    <source>
        <dbReference type="ARBA" id="ARBA00022989"/>
    </source>
</evidence>
<sequence>MFKNYLVVAWRNLVKGRIHSAINILGLCIGMSVAMLIGLWLHNELSYDKNFKHYDRIAQVIQNLTNNGETQTWWNVPYPLADELRTNYGSDFKHVVMAVNVNQHLVTIGDKKIKQRGGFFEKEMPEMFTLDLLKGSRFALHDPNAVLISASAARAFFGSEDPMNKIIKIDQKPVVKVAGVYEDFPLNSSFAKLNFIASWDFWYNSNNKLRDMEDPWRPNFTSLYVQLNENASIQSVNARIRDAKMKRLNPELQKKKPALFLMPMRKWHLYSEFKNGINTGGDIQYVWLFGTIGLFVLLLACINFMNLSTAQSEKRAKEVGVRKTMGSPRKQLMFQFFCESLITVAMALLISLVVVWLALPFFNTIIEKEIKIPWVNVYFWVVSLVFLLFTAIIAGSYPALYLSSFKPVKVLKGTFRTGRFATIPRKALVVVQFSISVTLIIATIAVYKQIQFAKNRPVGYSRVNLINIPTTGSGIHDHFNTVKEELLQTGVVASVTESASPTTGINNTTSGFSWPGKDPDLSIDFGVITASFEYGKTVGWNLKEGRDFSKEFSTDTTAVILNEAAVRFMDLKNPVGKTVTWFGQSLTVIGVVENMVIESPYSDIKPIIYTYLNYPGDMNIVKLNPAVSAKDAISKLEPIYKRLNPDQPFEYSFIDTDYAKKFNDEERIGKLAGIFAGLAILISCLGLFGLTSFVAEQRKKEVGVRKVLGATVFNLWNLLSKEFLALVLISFLVSLPLSWYFTHNWLQNFSYRTALSWWVFAAAGIGALLITLVTVSFQTLKAAIANPVKSLRTE</sequence>
<evidence type="ECO:0000259" key="7">
    <source>
        <dbReference type="Pfam" id="PF02687"/>
    </source>
</evidence>
<feature type="domain" description="ABC3 transporter permease C-terminal" evidence="7">
    <location>
        <begin position="674"/>
        <end position="787"/>
    </location>
</feature>
<evidence type="ECO:0000256" key="5">
    <source>
        <dbReference type="ARBA" id="ARBA00023136"/>
    </source>
</evidence>
<keyword evidence="2" id="KW-1003">Cell membrane</keyword>
<feature type="transmembrane region" description="Helical" evidence="6">
    <location>
        <begin position="427"/>
        <end position="447"/>
    </location>
</feature>
<dbReference type="PANTHER" id="PTHR30572">
    <property type="entry name" value="MEMBRANE COMPONENT OF TRANSPORTER-RELATED"/>
    <property type="match status" value="1"/>
</dbReference>
<feature type="domain" description="MacB-like periplasmic core" evidence="8">
    <location>
        <begin position="434"/>
        <end position="637"/>
    </location>
</feature>
<proteinExistence type="predicted"/>
<feature type="transmembrane region" description="Helical" evidence="6">
    <location>
        <begin position="285"/>
        <end position="307"/>
    </location>
</feature>
<reference evidence="9 10" key="1">
    <citation type="submission" date="2021-03" db="EMBL/GenBank/DDBJ databases">
        <title>Assistant Professor.</title>
        <authorList>
            <person name="Huq M.A."/>
        </authorList>
    </citation>
    <scope>NUCLEOTIDE SEQUENCE [LARGE SCALE GENOMIC DNA]</scope>
    <source>
        <strain evidence="9 10">MAH-29</strain>
    </source>
</reference>